<dbReference type="Gene3D" id="3.40.50.360">
    <property type="match status" value="1"/>
</dbReference>
<dbReference type="Proteomes" id="UP000095594">
    <property type="component" value="Unassembled WGS sequence"/>
</dbReference>
<dbReference type="AlphaFoldDB" id="A0A174AF85"/>
<name>A0A174AF85_9CLOT</name>
<evidence type="ECO:0000313" key="3">
    <source>
        <dbReference type="EMBL" id="CUN86340.1"/>
    </source>
</evidence>
<dbReference type="SUPFAM" id="SSF52218">
    <property type="entry name" value="Flavoproteins"/>
    <property type="match status" value="1"/>
</dbReference>
<keyword evidence="2" id="KW-0288">FMN</keyword>
<dbReference type="OrthoDB" id="9805976at2"/>
<evidence type="ECO:0000256" key="1">
    <source>
        <dbReference type="ARBA" id="ARBA00022630"/>
    </source>
</evidence>
<proteinExistence type="predicted"/>
<dbReference type="EMBL" id="CYZX01000003">
    <property type="protein sequence ID" value="CUN86340.1"/>
    <property type="molecule type" value="Genomic_DNA"/>
</dbReference>
<dbReference type="PANTHER" id="PTHR43278:SF2">
    <property type="entry name" value="IRON-SULFUR FLAVOPROTEIN"/>
    <property type="match status" value="1"/>
</dbReference>
<protein>
    <submittedName>
        <fullName evidence="3">Iron-sulfur flavoprotein</fullName>
    </submittedName>
</protein>
<accession>A0A174AF85</accession>
<reference evidence="3 4" key="1">
    <citation type="submission" date="2015-09" db="EMBL/GenBank/DDBJ databases">
        <authorList>
            <consortium name="Pathogen Informatics"/>
        </authorList>
    </citation>
    <scope>NUCLEOTIDE SEQUENCE [LARGE SCALE GENOMIC DNA]</scope>
    <source>
        <strain evidence="3 4">2789STDY5834856</strain>
    </source>
</reference>
<evidence type="ECO:0000256" key="2">
    <source>
        <dbReference type="ARBA" id="ARBA00022643"/>
    </source>
</evidence>
<dbReference type="InterPro" id="IPR029039">
    <property type="entry name" value="Flavoprotein-like_sf"/>
</dbReference>
<gene>
    <name evidence="3" type="ORF">ERS852471_00589</name>
</gene>
<dbReference type="RefSeq" id="WP_055263755.1">
    <property type="nucleotide sequence ID" value="NZ_CABIXQ010000003.1"/>
</dbReference>
<sequence length="189" mass="22303">MRSILIIVDTDDRDKELRDEIVKKIDNHVEGKVEKYFLYLDDMNLNPCVGCFNCWVKTPGKCIINDDNELKNRLFIECDYIVLVSRILYGMYSPSFKVILDRMIPNISPFFQLANGEMHHKKRYKKDFKMFVIGYSTKLYTGEASTFKELFNRNMINFHCKENEFLILEDSNNIQNKITTRLDNLCGVN</sequence>
<dbReference type="PANTHER" id="PTHR43278">
    <property type="entry name" value="NAD(P)H-DEPENDENT FMN-CONTAINING OXIDOREDUCTASE YWQN-RELATED"/>
    <property type="match status" value="1"/>
</dbReference>
<dbReference type="InterPro" id="IPR051796">
    <property type="entry name" value="ISF_SsuE-like"/>
</dbReference>
<organism evidence="3 4">
    <name type="scientific">Clostridium disporicum</name>
    <dbReference type="NCBI Taxonomy" id="84024"/>
    <lineage>
        <taxon>Bacteria</taxon>
        <taxon>Bacillati</taxon>
        <taxon>Bacillota</taxon>
        <taxon>Clostridia</taxon>
        <taxon>Eubacteriales</taxon>
        <taxon>Clostridiaceae</taxon>
        <taxon>Clostridium</taxon>
    </lineage>
</organism>
<keyword evidence="1" id="KW-0285">Flavoprotein</keyword>
<evidence type="ECO:0000313" key="4">
    <source>
        <dbReference type="Proteomes" id="UP000095594"/>
    </source>
</evidence>